<protein>
    <submittedName>
        <fullName evidence="3">Uncharacterized protein</fullName>
    </submittedName>
</protein>
<dbReference type="RefSeq" id="WP_289841402.1">
    <property type="nucleotide sequence ID" value="NZ_CATKSH010000011.1"/>
</dbReference>
<accession>A0AA35UXB4</accession>
<proteinExistence type="predicted"/>
<evidence type="ECO:0000313" key="3">
    <source>
        <dbReference type="EMBL" id="CAI9121199.1"/>
    </source>
</evidence>
<evidence type="ECO:0000313" key="4">
    <source>
        <dbReference type="Proteomes" id="UP001176960"/>
    </source>
</evidence>
<dbReference type="EMBL" id="CATKSH010000011">
    <property type="protein sequence ID" value="CAI9121199.1"/>
    <property type="molecule type" value="Genomic_DNA"/>
</dbReference>
<dbReference type="Proteomes" id="UP001176960">
    <property type="component" value="Unassembled WGS sequence"/>
</dbReference>
<name>A0AA35UXB4_9PROT</name>
<feature type="transmembrane region" description="Helical" evidence="2">
    <location>
        <begin position="6"/>
        <end position="28"/>
    </location>
</feature>
<comment type="caution">
    <text evidence="3">The sequence shown here is derived from an EMBL/GenBank/DDBJ whole genome shotgun (WGS) entry which is preliminary data.</text>
</comment>
<dbReference type="AlphaFoldDB" id="A0AA35UXB4"/>
<organism evidence="3 4">
    <name type="scientific">Brytella acorum</name>
    <dbReference type="NCBI Taxonomy" id="2959299"/>
    <lineage>
        <taxon>Bacteria</taxon>
        <taxon>Pseudomonadati</taxon>
        <taxon>Pseudomonadota</taxon>
        <taxon>Alphaproteobacteria</taxon>
        <taxon>Acetobacterales</taxon>
        <taxon>Acetobacteraceae</taxon>
        <taxon>Brytella</taxon>
    </lineage>
</organism>
<feature type="region of interest" description="Disordered" evidence="1">
    <location>
        <begin position="41"/>
        <end position="65"/>
    </location>
</feature>
<evidence type="ECO:0000256" key="1">
    <source>
        <dbReference type="SAM" id="MobiDB-lite"/>
    </source>
</evidence>
<evidence type="ECO:0000256" key="2">
    <source>
        <dbReference type="SAM" id="Phobius"/>
    </source>
</evidence>
<gene>
    <name evidence="3" type="ORF">LMG32879_002045</name>
</gene>
<reference evidence="3" key="1">
    <citation type="submission" date="2023-03" db="EMBL/GenBank/DDBJ databases">
        <authorList>
            <person name="Cleenwerck I."/>
        </authorList>
    </citation>
    <scope>NUCLEOTIDE SEQUENCE</scope>
    <source>
        <strain evidence="3">LMG 32879</strain>
    </source>
</reference>
<feature type="compositionally biased region" description="Basic and acidic residues" evidence="1">
    <location>
        <begin position="54"/>
        <end position="65"/>
    </location>
</feature>
<keyword evidence="4" id="KW-1185">Reference proteome</keyword>
<sequence length="65" mass="7684">MTTLQIFICFLAICFWGGMIGVFFRTPITAWFHNRFGRDKPLLPPEGEMPEPFSFKRREDDQKKS</sequence>
<keyword evidence="2" id="KW-0812">Transmembrane</keyword>
<keyword evidence="2" id="KW-0472">Membrane</keyword>
<keyword evidence="2" id="KW-1133">Transmembrane helix</keyword>